<dbReference type="InterPro" id="IPR032675">
    <property type="entry name" value="LRR_dom_sf"/>
</dbReference>
<evidence type="ECO:0000256" key="1">
    <source>
        <dbReference type="ARBA" id="ARBA00008894"/>
    </source>
</evidence>
<name>A0ABR2QVT0_9ROSI</name>
<dbReference type="SUPFAM" id="SSF52540">
    <property type="entry name" value="P-loop containing nucleoside triphosphate hydrolases"/>
    <property type="match status" value="1"/>
</dbReference>
<dbReference type="EMBL" id="JBBPBN010000030">
    <property type="protein sequence ID" value="KAK9004784.1"/>
    <property type="molecule type" value="Genomic_DNA"/>
</dbReference>
<evidence type="ECO:0000259" key="9">
    <source>
        <dbReference type="Pfam" id="PF23247"/>
    </source>
</evidence>
<dbReference type="Gene3D" id="3.40.50.300">
    <property type="entry name" value="P-loop containing nucleotide triphosphate hydrolases"/>
    <property type="match status" value="1"/>
</dbReference>
<keyword evidence="11" id="KW-1185">Reference proteome</keyword>
<evidence type="ECO:0000256" key="7">
    <source>
        <dbReference type="SAM" id="Coils"/>
    </source>
</evidence>
<evidence type="ECO:0000313" key="11">
    <source>
        <dbReference type="Proteomes" id="UP001396334"/>
    </source>
</evidence>
<evidence type="ECO:0000259" key="8">
    <source>
        <dbReference type="Pfam" id="PF00931"/>
    </source>
</evidence>
<dbReference type="InterPro" id="IPR036388">
    <property type="entry name" value="WH-like_DNA-bd_sf"/>
</dbReference>
<dbReference type="Gene3D" id="1.10.8.430">
    <property type="entry name" value="Helical domain of apoptotic protease-activating factors"/>
    <property type="match status" value="1"/>
</dbReference>
<keyword evidence="4" id="KW-0547">Nucleotide-binding</keyword>
<dbReference type="Gene3D" id="1.10.10.10">
    <property type="entry name" value="Winged helix-like DNA-binding domain superfamily/Winged helix DNA-binding domain"/>
    <property type="match status" value="1"/>
</dbReference>
<organism evidence="10 11">
    <name type="scientific">Hibiscus sabdariffa</name>
    <name type="common">roselle</name>
    <dbReference type="NCBI Taxonomy" id="183260"/>
    <lineage>
        <taxon>Eukaryota</taxon>
        <taxon>Viridiplantae</taxon>
        <taxon>Streptophyta</taxon>
        <taxon>Embryophyta</taxon>
        <taxon>Tracheophyta</taxon>
        <taxon>Spermatophyta</taxon>
        <taxon>Magnoliopsida</taxon>
        <taxon>eudicotyledons</taxon>
        <taxon>Gunneridae</taxon>
        <taxon>Pentapetalae</taxon>
        <taxon>rosids</taxon>
        <taxon>malvids</taxon>
        <taxon>Malvales</taxon>
        <taxon>Malvaceae</taxon>
        <taxon>Malvoideae</taxon>
        <taxon>Hibiscus</taxon>
    </lineage>
</organism>
<evidence type="ECO:0000256" key="3">
    <source>
        <dbReference type="ARBA" id="ARBA00022737"/>
    </source>
</evidence>
<evidence type="ECO:0000256" key="4">
    <source>
        <dbReference type="ARBA" id="ARBA00022741"/>
    </source>
</evidence>
<keyword evidence="2" id="KW-0433">Leucine-rich repeat</keyword>
<sequence>MAGAFFSSAAANALGTLMVDYLVKPIDRRIRYLCSLHKIVHELHQQKRNLNRELTRVKRQVEEAELQIQTQVIEDYVIQWLTDAKDALNDVQNLETRIEEYKRCFGWCPNWIRRYRLSKESEKKTECMSKLVKDSHFEPPIGRPAELPGLEFFPSEGMVTSKTSTAALNKIMEALKDDKINMIGVWGMGGVGKTTLVKQVGNIVKELRRFNKVIEVAVSQTLILENIQNKIADFLDLEFRKKTREGKAEELWLRLGREETVLIILDDMWNKVKLKEIGLPLNENGKGCKIILTTRLKTVCESMECQLTVPIDVMDDDEAWTLFRMKAKLDERLSRAIMEEAEKVAKECKGLPVAIVTLAAALKGTTSHRDWKIARKKLESSRLIEIGNIEEEEENAYRCVKMSFDYLKKDTTKRCFLFCALYPEDHSIDVEELVRYAWGLELYGQSNESVEDVRIQVLQAVKYLKESCLLLEDGDVAGHVKLHDIVRDVALWIASKEESGFTIQSRLTGSFETCKAISLLSDEEKKFPERLAHSKLEMLLLNNCDAQGTYFQRMRELKVLSLTIAKYSSMNISLYALTLLGKLRSLSLKNLEYFSFLGNIRTLEILTLRGSSLEGLAEELVRLENLKILDVTGCTFSSRWLPNVIGRMLKLEELYLKGTDIQRDFDDTLREINSLSRLTALSLEVSSFRFKKGSEFPKLERYDISIGGGRRKGSYCFINLTEKSWEIQQVIPLNVVSLLLLPASLESLELSENADEFMECLTDKGLKLSNLKLLRVSNLSRISELPMQHVRVEGLVDLRMRNCPNLKLLFPLSLVPSLVSLETLEVFGCHGLKQIVTESRGDGKKEEISSAINSRKSLCFPKLKKIDIGSCDGLEFIFPTLMAQQGFQGLSLSLWDCPQLKQVIKVDNEQLHFLGSLSSFSLGDCPLFSARLEAMEARLTGVRLSTFKRSFNRSKQLQLTEAIEDHNVVPEGNEDGLNGLTWLEVERCKYVECLVDTTTGNSPTSAFTHLEILRIKGSDGLETLCKGQPPQGLLKNLKELTVEECDKLLVVFQLDDPPYNGEQNKEKPLSNLQSLNLSSLQELRWILKGSAAHSFGLQSLKVVNIEDCGKLEYLFSPSLTQSLVMLEKLKIERCDELKVLLPEPENDGEIESNNSSLPLCLPKLKILDIRWCGKLEYAVTVTLAQGLPALASLSIFDCEELKQVFGMGNGQDGAEHDGEIESNSSSLPLNLPKLKNLEIYCCSKLEYVVPITSAHGLPALESLTVSRCSELKQVFGMEKEGEGVEHHGIVCLVSLQDVRLEQLTNLTGFVPENYIVKAPALKSIRARDCPKVINFSIQQASKQLKLETNGLSIFKKLSYNTDSLHLHRVDQGHKIPVLDADLRHLDRITSLDIVFCHGGECLVDTSEARKGEPPKPFLQNLKTLRMKYCNNMLEVLRIDKGLYNRVENQPPRPPPLLTNLEYLQLEHLYKLRRIVKGPANLQSLKVLSITNCEELRWLFSVSVVQTLGSLEQFKIDGCNELKSVFMELESDDNGTESDTLCLPNLKTIEIEDCRNLVYVFPLALAPVFPRLQKLQLVNLRSLRSVVAGNNCLEAPALEILDVLRCSALTGISLLNADNKYAPLKKLTYISVGGIKSKNMENSRLCQRSPNFEYITIGNFEQQLHLQGGYFISNLEKIHLGNLIWLRDIWKGPVHVATNLTRVVIFKCNRLTYIFPMMLIPHLPQLSSLEISSCKNLKQIIANDDILASSSAQGPQLEKKMIFPQLKRMEITKSPRLESLTPIGFHLVFPCLEELTLKKNYKMMTNFTVDYLMLIVHAKTNLASQVDHASPSQEDILWERSKPISLPQYVEEAEEISPLK</sequence>
<feature type="domain" description="Disease resistance protein At4g27190-like leucine-rich repeats" evidence="9">
    <location>
        <begin position="1228"/>
        <end position="1347"/>
    </location>
</feature>
<feature type="domain" description="Disease resistance protein At4g27190-like leucine-rich repeats" evidence="9">
    <location>
        <begin position="1671"/>
        <end position="1734"/>
    </location>
</feature>
<keyword evidence="6" id="KW-0067">ATP-binding</keyword>
<evidence type="ECO:0000313" key="10">
    <source>
        <dbReference type="EMBL" id="KAK9004784.1"/>
    </source>
</evidence>
<dbReference type="PANTHER" id="PTHR33463">
    <property type="entry name" value="NB-ARC DOMAIN-CONTAINING PROTEIN-RELATED"/>
    <property type="match status" value="1"/>
</dbReference>
<dbReference type="Pfam" id="PF00931">
    <property type="entry name" value="NB-ARC"/>
    <property type="match status" value="1"/>
</dbReference>
<dbReference type="InterPro" id="IPR027417">
    <property type="entry name" value="P-loop_NTPase"/>
</dbReference>
<feature type="coiled-coil region" evidence="7">
    <location>
        <begin position="40"/>
        <end position="104"/>
    </location>
</feature>
<reference evidence="10 11" key="1">
    <citation type="journal article" date="2024" name="G3 (Bethesda)">
        <title>Genome assembly of Hibiscus sabdariffa L. provides insights into metabolisms of medicinal natural products.</title>
        <authorList>
            <person name="Kim T."/>
        </authorList>
    </citation>
    <scope>NUCLEOTIDE SEQUENCE [LARGE SCALE GENOMIC DNA]</scope>
    <source>
        <strain evidence="10">TK-2024</strain>
        <tissue evidence="10">Old leaves</tissue>
    </source>
</reference>
<dbReference type="PRINTS" id="PR00364">
    <property type="entry name" value="DISEASERSIST"/>
</dbReference>
<feature type="domain" description="Disease resistance protein At4g27190-like leucine-rich repeats" evidence="9">
    <location>
        <begin position="1003"/>
        <end position="1135"/>
    </location>
</feature>
<evidence type="ECO:0000256" key="2">
    <source>
        <dbReference type="ARBA" id="ARBA00022614"/>
    </source>
</evidence>
<dbReference type="Proteomes" id="UP001396334">
    <property type="component" value="Unassembled WGS sequence"/>
</dbReference>
<keyword evidence="3" id="KW-0677">Repeat</keyword>
<accession>A0ABR2QVT0</accession>
<keyword evidence="7" id="KW-0175">Coiled coil</keyword>
<comment type="similarity">
    <text evidence="1">Belongs to the disease resistance NB-LRR family.</text>
</comment>
<feature type="domain" description="NB-ARC" evidence="8">
    <location>
        <begin position="166"/>
        <end position="327"/>
    </location>
</feature>
<feature type="domain" description="Disease resistance protein At4g27190-like leucine-rich repeats" evidence="9">
    <location>
        <begin position="1416"/>
        <end position="1519"/>
    </location>
</feature>
<dbReference type="SUPFAM" id="SSF52047">
    <property type="entry name" value="RNI-like"/>
    <property type="match status" value="1"/>
</dbReference>
<dbReference type="InterPro" id="IPR042197">
    <property type="entry name" value="Apaf_helical"/>
</dbReference>
<comment type="caution">
    <text evidence="10">The sequence shown here is derived from an EMBL/GenBank/DDBJ whole genome shotgun (WGS) entry which is preliminary data.</text>
</comment>
<dbReference type="PANTHER" id="PTHR33463:SF203">
    <property type="entry name" value="AAA+ ATPASE DOMAIN-CONTAINING PROTEIN"/>
    <property type="match status" value="1"/>
</dbReference>
<dbReference type="SUPFAM" id="SSF52058">
    <property type="entry name" value="L domain-like"/>
    <property type="match status" value="3"/>
</dbReference>
<evidence type="ECO:0000256" key="6">
    <source>
        <dbReference type="ARBA" id="ARBA00022840"/>
    </source>
</evidence>
<dbReference type="Gene3D" id="3.80.10.10">
    <property type="entry name" value="Ribonuclease Inhibitor"/>
    <property type="match status" value="6"/>
</dbReference>
<keyword evidence="5" id="KW-0611">Plant defense</keyword>
<gene>
    <name evidence="10" type="ORF">V6N11_042240</name>
</gene>
<evidence type="ECO:0008006" key="12">
    <source>
        <dbReference type="Google" id="ProtNLM"/>
    </source>
</evidence>
<proteinExistence type="inferred from homology"/>
<dbReference type="InterPro" id="IPR002182">
    <property type="entry name" value="NB-ARC"/>
</dbReference>
<dbReference type="InterPro" id="IPR057135">
    <property type="entry name" value="At4g27190-like_LRR"/>
</dbReference>
<protein>
    <recommendedName>
        <fullName evidence="12">NB-ARC domain-containing protein</fullName>
    </recommendedName>
</protein>
<dbReference type="Pfam" id="PF23247">
    <property type="entry name" value="LRR_RPS2"/>
    <property type="match status" value="4"/>
</dbReference>
<evidence type="ECO:0000256" key="5">
    <source>
        <dbReference type="ARBA" id="ARBA00022821"/>
    </source>
</evidence>
<dbReference type="InterPro" id="IPR050905">
    <property type="entry name" value="Plant_NBS-LRR"/>
</dbReference>